<dbReference type="InterPro" id="IPR028098">
    <property type="entry name" value="Glyco_trans_4-like_N"/>
</dbReference>
<dbReference type="Pfam" id="PF00534">
    <property type="entry name" value="Glycos_transf_1"/>
    <property type="match status" value="1"/>
</dbReference>
<dbReference type="Proteomes" id="UP000017819">
    <property type="component" value="Unassembled WGS sequence"/>
</dbReference>
<name>V4RAS8_9HYPH</name>
<evidence type="ECO:0000313" key="6">
    <source>
        <dbReference type="Proteomes" id="UP000017819"/>
    </source>
</evidence>
<feature type="domain" description="Glycosyl transferase family 1" evidence="3">
    <location>
        <begin position="192"/>
        <end position="341"/>
    </location>
</feature>
<reference evidence="5 6" key="1">
    <citation type="journal article" date="2014" name="Genome Announc.">
        <title>Draft Genome Sequence of Lutibaculum baratangense Strain AMV1T, Isolated from a Mud Volcano in Andamans, India.</title>
        <authorList>
            <person name="Singh A."/>
            <person name="Sreenivas A."/>
            <person name="Sathyanarayana Reddy G."/>
            <person name="Pinnaka A.K."/>
            <person name="Shivaji S."/>
        </authorList>
    </citation>
    <scope>NUCLEOTIDE SEQUENCE [LARGE SCALE GENOMIC DNA]</scope>
    <source>
        <strain evidence="5 6">AMV1</strain>
    </source>
</reference>
<dbReference type="CDD" id="cd03801">
    <property type="entry name" value="GT4_PimA-like"/>
    <property type="match status" value="1"/>
</dbReference>
<evidence type="ECO:0000259" key="4">
    <source>
        <dbReference type="Pfam" id="PF13439"/>
    </source>
</evidence>
<dbReference type="PATRIC" id="fig|631454.5.peg.3314"/>
<dbReference type="InterPro" id="IPR001296">
    <property type="entry name" value="Glyco_trans_1"/>
</dbReference>
<protein>
    <submittedName>
        <fullName evidence="5">Glycosyltransferase</fullName>
    </submittedName>
</protein>
<feature type="domain" description="Glycosyltransferase subfamily 4-like N-terminal" evidence="4">
    <location>
        <begin position="18"/>
        <end position="184"/>
    </location>
</feature>
<accession>V4RAS8</accession>
<evidence type="ECO:0000256" key="2">
    <source>
        <dbReference type="ARBA" id="ARBA00022679"/>
    </source>
</evidence>
<organism evidence="5 6">
    <name type="scientific">Lutibaculum baratangense AMV1</name>
    <dbReference type="NCBI Taxonomy" id="631454"/>
    <lineage>
        <taxon>Bacteria</taxon>
        <taxon>Pseudomonadati</taxon>
        <taxon>Pseudomonadota</taxon>
        <taxon>Alphaproteobacteria</taxon>
        <taxon>Hyphomicrobiales</taxon>
        <taxon>Tepidamorphaceae</taxon>
        <taxon>Lutibaculum</taxon>
    </lineage>
</organism>
<dbReference type="OrthoDB" id="9806708at2"/>
<dbReference type="AlphaFoldDB" id="V4RAS8"/>
<evidence type="ECO:0000256" key="1">
    <source>
        <dbReference type="ARBA" id="ARBA00022676"/>
    </source>
</evidence>
<comment type="caution">
    <text evidence="5">The sequence shown here is derived from an EMBL/GenBank/DDBJ whole genome shotgun (WGS) entry which is preliminary data.</text>
</comment>
<dbReference type="GO" id="GO:0016757">
    <property type="term" value="F:glycosyltransferase activity"/>
    <property type="evidence" value="ECO:0007669"/>
    <property type="project" value="UniProtKB-KW"/>
</dbReference>
<dbReference type="Gene3D" id="3.40.50.2000">
    <property type="entry name" value="Glycogen Phosphorylase B"/>
    <property type="match status" value="2"/>
</dbReference>
<dbReference type="PANTHER" id="PTHR12526:SF510">
    <property type="entry name" value="D-INOSITOL 3-PHOSPHATE GLYCOSYLTRANSFERASE"/>
    <property type="match status" value="1"/>
</dbReference>
<keyword evidence="6" id="KW-1185">Reference proteome</keyword>
<dbReference type="STRING" id="631454.N177_3354"/>
<gene>
    <name evidence="5" type="ORF">N177_3354</name>
</gene>
<evidence type="ECO:0000259" key="3">
    <source>
        <dbReference type="Pfam" id="PF00534"/>
    </source>
</evidence>
<sequence>MRIPEGPLRIIHCFRAPVGGLFRHVQDLAREQEARGHAVGVIAGAATGGATAEAKLDALAADLTLGVRRVPMPRQAGIGDLRALRAVKAHLIEVAPDIVHGHGAKGGTYARLATPAPPARVYTPHGGSLHYSRSSPVGLIYLEAERFLARRTEAFLFESAYGQRVFERKVGSTHGRARVVHNGLPESDFEPVSPAEDALEFLFVGELRQLKGVSELLRALALLHGEGRQVRAVIGGDGPDAAAFRREATILGLGDHVAFPGARPAREFFPLARCLVVPSRAESLPYIVLEAGAAGVPTIATDVGGVAEIFGPLADRLVPARDPQALARAMARALDAPEEMARDAVQLRARIRDQFSLSRMTDDVLSAYAEAMSPISV</sequence>
<dbReference type="eggNOG" id="COG0438">
    <property type="taxonomic scope" value="Bacteria"/>
</dbReference>
<dbReference type="EMBL" id="AWXZ01000039">
    <property type="protein sequence ID" value="ESR23286.1"/>
    <property type="molecule type" value="Genomic_DNA"/>
</dbReference>
<keyword evidence="2 5" id="KW-0808">Transferase</keyword>
<dbReference type="Pfam" id="PF13439">
    <property type="entry name" value="Glyco_transf_4"/>
    <property type="match status" value="1"/>
</dbReference>
<proteinExistence type="predicted"/>
<keyword evidence="1" id="KW-0328">Glycosyltransferase</keyword>
<evidence type="ECO:0000313" key="5">
    <source>
        <dbReference type="EMBL" id="ESR23286.1"/>
    </source>
</evidence>
<dbReference type="PANTHER" id="PTHR12526">
    <property type="entry name" value="GLYCOSYLTRANSFERASE"/>
    <property type="match status" value="1"/>
</dbReference>
<dbReference type="SUPFAM" id="SSF53756">
    <property type="entry name" value="UDP-Glycosyltransferase/glycogen phosphorylase"/>
    <property type="match status" value="1"/>
</dbReference>